<proteinExistence type="predicted"/>
<protein>
    <submittedName>
        <fullName evidence="1">Uncharacterized protein</fullName>
    </submittedName>
</protein>
<accession>A0A645HNY9</accession>
<name>A0A645HNY9_9ZZZZ</name>
<evidence type="ECO:0000313" key="1">
    <source>
        <dbReference type="EMBL" id="MPN40172.1"/>
    </source>
</evidence>
<reference evidence="1" key="1">
    <citation type="submission" date="2019-08" db="EMBL/GenBank/DDBJ databases">
        <authorList>
            <person name="Kucharzyk K."/>
            <person name="Murdoch R.W."/>
            <person name="Higgins S."/>
            <person name="Loffler F."/>
        </authorList>
    </citation>
    <scope>NUCLEOTIDE SEQUENCE</scope>
</reference>
<organism evidence="1">
    <name type="scientific">bioreactor metagenome</name>
    <dbReference type="NCBI Taxonomy" id="1076179"/>
    <lineage>
        <taxon>unclassified sequences</taxon>
        <taxon>metagenomes</taxon>
        <taxon>ecological metagenomes</taxon>
    </lineage>
</organism>
<sequence length="131" mass="13803">MPGPTAPGLSHFILELCDRITENPLGNFVISNIAVSINGVPVENPDYEIKLHTIDDGSGRQVYGIKFDNGVDKGQTGVFCFNITPDVQPVAGDLVVKGGNNPELLSPNAICTPSCNTTPPPPPGRGLYCNA</sequence>
<comment type="caution">
    <text evidence="1">The sequence shown here is derived from an EMBL/GenBank/DDBJ whole genome shotgun (WGS) entry which is preliminary data.</text>
</comment>
<dbReference type="AlphaFoldDB" id="A0A645HNY9"/>
<dbReference type="EMBL" id="VSSQ01096408">
    <property type="protein sequence ID" value="MPN40172.1"/>
    <property type="molecule type" value="Genomic_DNA"/>
</dbReference>
<gene>
    <name evidence="1" type="ORF">SDC9_187708</name>
</gene>